<dbReference type="SUPFAM" id="SSF52540">
    <property type="entry name" value="P-loop containing nucleoside triphosphate hydrolases"/>
    <property type="match status" value="1"/>
</dbReference>
<dbReference type="NCBIfam" id="TIGR00614">
    <property type="entry name" value="recQ_fam"/>
    <property type="match status" value="1"/>
</dbReference>
<dbReference type="InterPro" id="IPR036390">
    <property type="entry name" value="WH_DNA-bd_sf"/>
</dbReference>
<evidence type="ECO:0000256" key="12">
    <source>
        <dbReference type="ARBA" id="ARBA00023172"/>
    </source>
</evidence>
<organism evidence="20 21">
    <name type="scientific">Gluconacetobacter liquefaciens</name>
    <name type="common">Acetobacter liquefaciens</name>
    <dbReference type="NCBI Taxonomy" id="89584"/>
    <lineage>
        <taxon>Bacteria</taxon>
        <taxon>Pseudomonadati</taxon>
        <taxon>Pseudomonadota</taxon>
        <taxon>Alphaproteobacteria</taxon>
        <taxon>Acetobacterales</taxon>
        <taxon>Acetobacteraceae</taxon>
        <taxon>Gluconacetobacter</taxon>
    </lineage>
</organism>
<dbReference type="GO" id="GO:0005524">
    <property type="term" value="F:ATP binding"/>
    <property type="evidence" value="ECO:0007669"/>
    <property type="project" value="UniProtKB-KW"/>
</dbReference>
<dbReference type="GO" id="GO:0006260">
    <property type="term" value="P:DNA replication"/>
    <property type="evidence" value="ECO:0007669"/>
    <property type="project" value="InterPro"/>
</dbReference>
<evidence type="ECO:0000256" key="11">
    <source>
        <dbReference type="ARBA" id="ARBA00023125"/>
    </source>
</evidence>
<dbReference type="Pfam" id="PF00570">
    <property type="entry name" value="HRDC"/>
    <property type="match status" value="1"/>
</dbReference>
<dbReference type="InterPro" id="IPR018982">
    <property type="entry name" value="RQC_domain"/>
</dbReference>
<dbReference type="InterPro" id="IPR004589">
    <property type="entry name" value="DNA_helicase_ATP-dep_RecQ"/>
</dbReference>
<evidence type="ECO:0000256" key="6">
    <source>
        <dbReference type="ARBA" id="ARBA00022763"/>
    </source>
</evidence>
<dbReference type="Gene3D" id="1.10.10.10">
    <property type="entry name" value="Winged helix-like DNA-binding domain superfamily/Winged helix DNA-binding domain"/>
    <property type="match status" value="1"/>
</dbReference>
<dbReference type="InterPro" id="IPR032284">
    <property type="entry name" value="RecQ_Zn-bd"/>
</dbReference>
<dbReference type="InterPro" id="IPR001650">
    <property type="entry name" value="Helicase_C-like"/>
</dbReference>
<dbReference type="InterPro" id="IPR006293">
    <property type="entry name" value="DNA_helicase_ATP-dep_RecQ_bac"/>
</dbReference>
<gene>
    <name evidence="20" type="ORF">C7453_103259</name>
</gene>
<keyword evidence="11" id="KW-0238">DNA-binding</keyword>
<keyword evidence="21" id="KW-1185">Reference proteome</keyword>
<feature type="domain" description="HRDC" evidence="17">
    <location>
        <begin position="547"/>
        <end position="621"/>
    </location>
</feature>
<dbReference type="EMBL" id="QQAW01000003">
    <property type="protein sequence ID" value="RDI38798.1"/>
    <property type="molecule type" value="Genomic_DNA"/>
</dbReference>
<evidence type="ECO:0000259" key="17">
    <source>
        <dbReference type="PROSITE" id="PS50967"/>
    </source>
</evidence>
<sequence length="621" mass="67240">MVSPAAGMTAPETEDSPRAILSRVFGFPDFRGLQEEAVDAVMAGRDCLVLMPTGGGKSICYQVPALARPGTGLVISPLIALMDDQVAALRQVGVNAGALHSELEPDDAARVRADLAAGRLDILYVSPERLLSPGTLERLSRLTISVIAIDEAHCISAWGHEFRPEYRALATLPEHFPGVPRIALTATADPRTQTDILGALAMPEALVLRASFHRPNLDIAVRPKTSELRQLLEVLGRHEGEAAIVYCGSRNKTERVARSLVERDWPALPFHAGLSPIEKRAALARFRSGEPVVIVATVAFGMGIDRPDVRTVVHLDMPSSPEAYYQQIGRAGRDGEKSETVLLYGGDDIARARHWLEQSAAPEAQKRIMSARLEAMITLTETTGCRTQALLGCFGETLATPCGHCDNCRNPVASFDGTVEAQKVLSTIYRIGQKFGAVHVAAVLRGKENEMGARYSHDRLSVFGIGKDRPEQFWRGVIRQLIARGAIRVTGDYNALALNEAVARPILRGEDKVLLRDDPVEELKTARGARAGGAARSATARPVVSLPPEAEGPFAALRAWRLGEAREQEIPPYVIFHDAVLHDIAIERPETLDELGRIKGVGASKLDRYGDAVLQVLAEAG</sequence>
<dbReference type="CDD" id="cd17920">
    <property type="entry name" value="DEXHc_RecQ"/>
    <property type="match status" value="1"/>
</dbReference>
<comment type="cofactor">
    <cofactor evidence="1">
        <name>Mg(2+)</name>
        <dbReference type="ChEBI" id="CHEBI:18420"/>
    </cofactor>
</comment>
<dbReference type="InterPro" id="IPR036388">
    <property type="entry name" value="WH-like_DNA-bd_sf"/>
</dbReference>
<dbReference type="Pfam" id="PF09382">
    <property type="entry name" value="RQC"/>
    <property type="match status" value="1"/>
</dbReference>
<dbReference type="InterPro" id="IPR027417">
    <property type="entry name" value="P-loop_NTPase"/>
</dbReference>
<dbReference type="SMART" id="SM00956">
    <property type="entry name" value="RQC"/>
    <property type="match status" value="1"/>
</dbReference>
<dbReference type="SMART" id="SM00341">
    <property type="entry name" value="HRDC"/>
    <property type="match status" value="1"/>
</dbReference>
<dbReference type="GO" id="GO:0005737">
    <property type="term" value="C:cytoplasm"/>
    <property type="evidence" value="ECO:0007669"/>
    <property type="project" value="TreeGrafter"/>
</dbReference>
<evidence type="ECO:0000256" key="13">
    <source>
        <dbReference type="ARBA" id="ARBA00023204"/>
    </source>
</evidence>
<keyword evidence="13" id="KW-0234">DNA repair</keyword>
<dbReference type="SMART" id="SM00490">
    <property type="entry name" value="HELICc"/>
    <property type="match status" value="1"/>
</dbReference>
<dbReference type="InterPro" id="IPR002121">
    <property type="entry name" value="HRDC_dom"/>
</dbReference>
<dbReference type="AlphaFoldDB" id="A0A370G4R0"/>
<dbReference type="RefSeq" id="WP_371858460.1">
    <property type="nucleotide sequence ID" value="NZ_BJMI01000002.1"/>
</dbReference>
<evidence type="ECO:0000256" key="2">
    <source>
        <dbReference type="ARBA" id="ARBA00001947"/>
    </source>
</evidence>
<dbReference type="GO" id="GO:0046872">
    <property type="term" value="F:metal ion binding"/>
    <property type="evidence" value="ECO:0007669"/>
    <property type="project" value="UniProtKB-KW"/>
</dbReference>
<comment type="caution">
    <text evidence="20">The sequence shown here is derived from an EMBL/GenBank/DDBJ whole genome shotgun (WGS) entry which is preliminary data.</text>
</comment>
<keyword evidence="7" id="KW-0378">Hydrolase</keyword>
<feature type="domain" description="Helicase C-terminal" evidence="19">
    <location>
        <begin position="227"/>
        <end position="377"/>
    </location>
</feature>
<dbReference type="GO" id="GO:0043590">
    <property type="term" value="C:bacterial nucleoid"/>
    <property type="evidence" value="ECO:0007669"/>
    <property type="project" value="TreeGrafter"/>
</dbReference>
<evidence type="ECO:0000256" key="4">
    <source>
        <dbReference type="ARBA" id="ARBA00022723"/>
    </source>
</evidence>
<dbReference type="GO" id="GO:0006310">
    <property type="term" value="P:DNA recombination"/>
    <property type="evidence" value="ECO:0007669"/>
    <property type="project" value="UniProtKB-UniRule"/>
</dbReference>
<keyword evidence="4" id="KW-0479">Metal-binding</keyword>
<dbReference type="PANTHER" id="PTHR13710:SF105">
    <property type="entry name" value="ATP-DEPENDENT DNA HELICASE Q1"/>
    <property type="match status" value="1"/>
</dbReference>
<comment type="catalytic activity">
    <reaction evidence="15">
        <text>Couples ATP hydrolysis with the unwinding of duplex DNA by translocating in the 3'-5' direction.</text>
        <dbReference type="EC" id="5.6.2.4"/>
    </reaction>
</comment>
<dbReference type="InterPro" id="IPR014001">
    <property type="entry name" value="Helicase_ATP-bd"/>
</dbReference>
<dbReference type="SMART" id="SM00487">
    <property type="entry name" value="DEXDc"/>
    <property type="match status" value="1"/>
</dbReference>
<comment type="similarity">
    <text evidence="3">Belongs to the helicase family. RecQ subfamily.</text>
</comment>
<keyword evidence="9" id="KW-0862">Zinc</keyword>
<dbReference type="InterPro" id="IPR011545">
    <property type="entry name" value="DEAD/DEAH_box_helicase_dom"/>
</dbReference>
<keyword evidence="5" id="KW-0547">Nucleotide-binding</keyword>
<evidence type="ECO:0000256" key="10">
    <source>
        <dbReference type="ARBA" id="ARBA00022840"/>
    </source>
</evidence>
<evidence type="ECO:0000256" key="16">
    <source>
        <dbReference type="NCBIfam" id="TIGR01389"/>
    </source>
</evidence>
<dbReference type="PROSITE" id="PS50967">
    <property type="entry name" value="HRDC"/>
    <property type="match status" value="1"/>
</dbReference>
<dbReference type="SUPFAM" id="SSF47819">
    <property type="entry name" value="HRDC-like"/>
    <property type="match status" value="1"/>
</dbReference>
<protein>
    <recommendedName>
        <fullName evidence="16">DNA helicase RecQ</fullName>
        <ecNumber evidence="16">5.6.2.4</ecNumber>
    </recommendedName>
</protein>
<keyword evidence="12" id="KW-0233">DNA recombination</keyword>
<evidence type="ECO:0000256" key="15">
    <source>
        <dbReference type="ARBA" id="ARBA00034617"/>
    </source>
</evidence>
<keyword evidence="14" id="KW-0413">Isomerase</keyword>
<evidence type="ECO:0000259" key="18">
    <source>
        <dbReference type="PROSITE" id="PS51192"/>
    </source>
</evidence>
<dbReference type="PROSITE" id="PS51194">
    <property type="entry name" value="HELICASE_CTER"/>
    <property type="match status" value="1"/>
</dbReference>
<dbReference type="GO" id="GO:0016787">
    <property type="term" value="F:hydrolase activity"/>
    <property type="evidence" value="ECO:0007669"/>
    <property type="project" value="UniProtKB-KW"/>
</dbReference>
<dbReference type="GO" id="GO:0009378">
    <property type="term" value="F:four-way junction helicase activity"/>
    <property type="evidence" value="ECO:0007669"/>
    <property type="project" value="TreeGrafter"/>
</dbReference>
<evidence type="ECO:0000256" key="5">
    <source>
        <dbReference type="ARBA" id="ARBA00022741"/>
    </source>
</evidence>
<dbReference type="InterPro" id="IPR010997">
    <property type="entry name" value="HRDC-like_sf"/>
</dbReference>
<keyword evidence="8 20" id="KW-0347">Helicase</keyword>
<evidence type="ECO:0000256" key="8">
    <source>
        <dbReference type="ARBA" id="ARBA00022806"/>
    </source>
</evidence>
<reference evidence="20 21" key="1">
    <citation type="submission" date="2018-07" db="EMBL/GenBank/DDBJ databases">
        <title>Genomic Encyclopedia of Type Strains, Phase IV (KMG-IV): sequencing the most valuable type-strain genomes for metagenomic binning, comparative biology and taxonomic classification.</title>
        <authorList>
            <person name="Goeker M."/>
        </authorList>
    </citation>
    <scope>NUCLEOTIDE SEQUENCE [LARGE SCALE GENOMIC DNA]</scope>
    <source>
        <strain evidence="20 21">DSM 5603</strain>
    </source>
</reference>
<evidence type="ECO:0000256" key="14">
    <source>
        <dbReference type="ARBA" id="ARBA00023235"/>
    </source>
</evidence>
<evidence type="ECO:0000313" key="21">
    <source>
        <dbReference type="Proteomes" id="UP000254958"/>
    </source>
</evidence>
<evidence type="ECO:0000256" key="7">
    <source>
        <dbReference type="ARBA" id="ARBA00022801"/>
    </source>
</evidence>
<dbReference type="PANTHER" id="PTHR13710">
    <property type="entry name" value="DNA HELICASE RECQ FAMILY MEMBER"/>
    <property type="match status" value="1"/>
</dbReference>
<feature type="domain" description="Helicase ATP-binding" evidence="18">
    <location>
        <begin position="38"/>
        <end position="206"/>
    </location>
</feature>
<evidence type="ECO:0000259" key="19">
    <source>
        <dbReference type="PROSITE" id="PS51194"/>
    </source>
</evidence>
<comment type="cofactor">
    <cofactor evidence="2">
        <name>Zn(2+)</name>
        <dbReference type="ChEBI" id="CHEBI:29105"/>
    </cofactor>
</comment>
<dbReference type="FunFam" id="3.40.50.300:FF:000296">
    <property type="entry name" value="ATP-dependent DNA helicase RecQ"/>
    <property type="match status" value="1"/>
</dbReference>
<dbReference type="GO" id="GO:0030894">
    <property type="term" value="C:replisome"/>
    <property type="evidence" value="ECO:0007669"/>
    <property type="project" value="TreeGrafter"/>
</dbReference>
<evidence type="ECO:0000256" key="1">
    <source>
        <dbReference type="ARBA" id="ARBA00001946"/>
    </source>
</evidence>
<dbReference type="GO" id="GO:0043138">
    <property type="term" value="F:3'-5' DNA helicase activity"/>
    <property type="evidence" value="ECO:0007669"/>
    <property type="project" value="UniProtKB-EC"/>
</dbReference>
<dbReference type="Proteomes" id="UP000254958">
    <property type="component" value="Unassembled WGS sequence"/>
</dbReference>
<dbReference type="EC" id="5.6.2.4" evidence="16"/>
<dbReference type="GO" id="GO:0003677">
    <property type="term" value="F:DNA binding"/>
    <property type="evidence" value="ECO:0007669"/>
    <property type="project" value="UniProtKB-KW"/>
</dbReference>
<evidence type="ECO:0000256" key="9">
    <source>
        <dbReference type="ARBA" id="ARBA00022833"/>
    </source>
</evidence>
<dbReference type="InterPro" id="IPR044876">
    <property type="entry name" value="HRDC_dom_sf"/>
</dbReference>
<dbReference type="GO" id="GO:0009432">
    <property type="term" value="P:SOS response"/>
    <property type="evidence" value="ECO:0007669"/>
    <property type="project" value="UniProtKB-UniRule"/>
</dbReference>
<dbReference type="PROSITE" id="PS51192">
    <property type="entry name" value="HELICASE_ATP_BIND_1"/>
    <property type="match status" value="1"/>
</dbReference>
<accession>A0A370G4R0</accession>
<evidence type="ECO:0000256" key="3">
    <source>
        <dbReference type="ARBA" id="ARBA00005446"/>
    </source>
</evidence>
<proteinExistence type="inferred from homology"/>
<dbReference type="Gene3D" id="3.40.50.300">
    <property type="entry name" value="P-loop containing nucleotide triphosphate hydrolases"/>
    <property type="match status" value="2"/>
</dbReference>
<evidence type="ECO:0000313" key="20">
    <source>
        <dbReference type="EMBL" id="RDI38798.1"/>
    </source>
</evidence>
<dbReference type="Pfam" id="PF00270">
    <property type="entry name" value="DEAD"/>
    <property type="match status" value="1"/>
</dbReference>
<dbReference type="Gene3D" id="1.10.150.80">
    <property type="entry name" value="HRDC domain"/>
    <property type="match status" value="1"/>
</dbReference>
<dbReference type="Pfam" id="PF16124">
    <property type="entry name" value="RecQ_Zn_bind"/>
    <property type="match status" value="1"/>
</dbReference>
<name>A0A370G4R0_GLULI</name>
<keyword evidence="10" id="KW-0067">ATP-binding</keyword>
<dbReference type="Pfam" id="PF00271">
    <property type="entry name" value="Helicase_C"/>
    <property type="match status" value="1"/>
</dbReference>
<keyword evidence="6" id="KW-0227">DNA damage</keyword>
<dbReference type="SUPFAM" id="SSF46785">
    <property type="entry name" value="Winged helix' DNA-binding domain"/>
    <property type="match status" value="1"/>
</dbReference>
<dbReference type="GO" id="GO:0006281">
    <property type="term" value="P:DNA repair"/>
    <property type="evidence" value="ECO:0007669"/>
    <property type="project" value="UniProtKB-KW"/>
</dbReference>
<dbReference type="NCBIfam" id="TIGR01389">
    <property type="entry name" value="recQ"/>
    <property type="match status" value="1"/>
</dbReference>